<dbReference type="Gene3D" id="1.10.1520.10">
    <property type="entry name" value="Ribonuclease III domain"/>
    <property type="match status" value="1"/>
</dbReference>
<dbReference type="STRING" id="1036611.A0A1L9PW78"/>
<dbReference type="InterPro" id="IPR000999">
    <property type="entry name" value="RNase_III_dom"/>
</dbReference>
<evidence type="ECO:0000313" key="2">
    <source>
        <dbReference type="EMBL" id="OJJ05804.1"/>
    </source>
</evidence>
<dbReference type="PROSITE" id="PS50142">
    <property type="entry name" value="RNASE_3_2"/>
    <property type="match status" value="1"/>
</dbReference>
<feature type="domain" description="RNase III" evidence="1">
    <location>
        <begin position="13"/>
        <end position="131"/>
    </location>
</feature>
<dbReference type="GeneID" id="63733499"/>
<dbReference type="OrthoDB" id="67027at2759"/>
<gene>
    <name evidence="2" type="ORF">ASPVEDRAFT_87139</name>
</gene>
<dbReference type="EMBL" id="KV878133">
    <property type="protein sequence ID" value="OJJ05804.1"/>
    <property type="molecule type" value="Genomic_DNA"/>
</dbReference>
<dbReference type="Pfam" id="PF00636">
    <property type="entry name" value="Ribonuclease_3"/>
    <property type="match status" value="1"/>
</dbReference>
<proteinExistence type="predicted"/>
<dbReference type="VEuPathDB" id="FungiDB:ASPVEDRAFT_87139"/>
<dbReference type="GO" id="GO:0004525">
    <property type="term" value="F:ribonuclease III activity"/>
    <property type="evidence" value="ECO:0007669"/>
    <property type="project" value="InterPro"/>
</dbReference>
<dbReference type="RefSeq" id="XP_040671566.1">
    <property type="nucleotide sequence ID" value="XM_040817988.1"/>
</dbReference>
<accession>A0A1L9PW78</accession>
<dbReference type="SUPFAM" id="SSF69065">
    <property type="entry name" value="RNase III domain-like"/>
    <property type="match status" value="1"/>
</dbReference>
<reference evidence="3" key="1">
    <citation type="journal article" date="2017" name="Genome Biol.">
        <title>Comparative genomics reveals high biological diversity and specific adaptations in the industrially and medically important fungal genus Aspergillus.</title>
        <authorList>
            <person name="de Vries R.P."/>
            <person name="Riley R."/>
            <person name="Wiebenga A."/>
            <person name="Aguilar-Osorio G."/>
            <person name="Amillis S."/>
            <person name="Uchima C.A."/>
            <person name="Anderluh G."/>
            <person name="Asadollahi M."/>
            <person name="Askin M."/>
            <person name="Barry K."/>
            <person name="Battaglia E."/>
            <person name="Bayram O."/>
            <person name="Benocci T."/>
            <person name="Braus-Stromeyer S.A."/>
            <person name="Caldana C."/>
            <person name="Canovas D."/>
            <person name="Cerqueira G.C."/>
            <person name="Chen F."/>
            <person name="Chen W."/>
            <person name="Choi C."/>
            <person name="Clum A."/>
            <person name="Dos Santos R.A."/>
            <person name="Damasio A.R."/>
            <person name="Diallinas G."/>
            <person name="Emri T."/>
            <person name="Fekete E."/>
            <person name="Flipphi M."/>
            <person name="Freyberg S."/>
            <person name="Gallo A."/>
            <person name="Gournas C."/>
            <person name="Habgood R."/>
            <person name="Hainaut M."/>
            <person name="Harispe M.L."/>
            <person name="Henrissat B."/>
            <person name="Hilden K.S."/>
            <person name="Hope R."/>
            <person name="Hossain A."/>
            <person name="Karabika E."/>
            <person name="Karaffa L."/>
            <person name="Karanyi Z."/>
            <person name="Krasevec N."/>
            <person name="Kuo A."/>
            <person name="Kusch H."/>
            <person name="LaButti K."/>
            <person name="Lagendijk E.L."/>
            <person name="Lapidus A."/>
            <person name="Levasseur A."/>
            <person name="Lindquist E."/>
            <person name="Lipzen A."/>
            <person name="Logrieco A.F."/>
            <person name="MacCabe A."/>
            <person name="Maekelae M.R."/>
            <person name="Malavazi I."/>
            <person name="Melin P."/>
            <person name="Meyer V."/>
            <person name="Mielnichuk N."/>
            <person name="Miskei M."/>
            <person name="Molnar A.P."/>
            <person name="Mule G."/>
            <person name="Ngan C.Y."/>
            <person name="Orejas M."/>
            <person name="Orosz E."/>
            <person name="Ouedraogo J.P."/>
            <person name="Overkamp K.M."/>
            <person name="Park H.-S."/>
            <person name="Perrone G."/>
            <person name="Piumi F."/>
            <person name="Punt P.J."/>
            <person name="Ram A.F."/>
            <person name="Ramon A."/>
            <person name="Rauscher S."/>
            <person name="Record E."/>
            <person name="Riano-Pachon D.M."/>
            <person name="Robert V."/>
            <person name="Roehrig J."/>
            <person name="Ruller R."/>
            <person name="Salamov A."/>
            <person name="Salih N.S."/>
            <person name="Samson R.A."/>
            <person name="Sandor E."/>
            <person name="Sanguinetti M."/>
            <person name="Schuetze T."/>
            <person name="Sepcic K."/>
            <person name="Shelest E."/>
            <person name="Sherlock G."/>
            <person name="Sophianopoulou V."/>
            <person name="Squina F.M."/>
            <person name="Sun H."/>
            <person name="Susca A."/>
            <person name="Todd R.B."/>
            <person name="Tsang A."/>
            <person name="Unkles S.E."/>
            <person name="van de Wiele N."/>
            <person name="van Rossen-Uffink D."/>
            <person name="Oliveira J.V."/>
            <person name="Vesth T.C."/>
            <person name="Visser J."/>
            <person name="Yu J.-H."/>
            <person name="Zhou M."/>
            <person name="Andersen M.R."/>
            <person name="Archer D.B."/>
            <person name="Baker S.E."/>
            <person name="Benoit I."/>
            <person name="Brakhage A.A."/>
            <person name="Braus G.H."/>
            <person name="Fischer R."/>
            <person name="Frisvad J.C."/>
            <person name="Goldman G.H."/>
            <person name="Houbraken J."/>
            <person name="Oakley B."/>
            <person name="Pocsi I."/>
            <person name="Scazzocchio C."/>
            <person name="Seiboth B."/>
            <person name="vanKuyk P.A."/>
            <person name="Wortman J."/>
            <person name="Dyer P.S."/>
            <person name="Grigoriev I.V."/>
        </authorList>
    </citation>
    <scope>NUCLEOTIDE SEQUENCE [LARGE SCALE GENOMIC DNA]</scope>
    <source>
        <strain evidence="3">CBS 583.65</strain>
    </source>
</reference>
<dbReference type="InterPro" id="IPR036389">
    <property type="entry name" value="RNase_III_sf"/>
</dbReference>
<organism evidence="2 3">
    <name type="scientific">Aspergillus versicolor CBS 583.65</name>
    <dbReference type="NCBI Taxonomy" id="1036611"/>
    <lineage>
        <taxon>Eukaryota</taxon>
        <taxon>Fungi</taxon>
        <taxon>Dikarya</taxon>
        <taxon>Ascomycota</taxon>
        <taxon>Pezizomycotina</taxon>
        <taxon>Eurotiomycetes</taxon>
        <taxon>Eurotiomycetidae</taxon>
        <taxon>Eurotiales</taxon>
        <taxon>Aspergillaceae</taxon>
        <taxon>Aspergillus</taxon>
        <taxon>Aspergillus subgen. Nidulantes</taxon>
    </lineage>
</organism>
<keyword evidence="3" id="KW-1185">Reference proteome</keyword>
<protein>
    <recommendedName>
        <fullName evidence="1">RNase III domain-containing protein</fullName>
    </recommendedName>
</protein>
<dbReference type="Proteomes" id="UP000184073">
    <property type="component" value="Unassembled WGS sequence"/>
</dbReference>
<evidence type="ECO:0000259" key="1">
    <source>
        <dbReference type="PROSITE" id="PS50142"/>
    </source>
</evidence>
<name>A0A1L9PW78_ASPVE</name>
<dbReference type="AlphaFoldDB" id="A0A1L9PW78"/>
<dbReference type="GO" id="GO:0006396">
    <property type="term" value="P:RNA processing"/>
    <property type="evidence" value="ECO:0007669"/>
    <property type="project" value="InterPro"/>
</dbReference>
<evidence type="ECO:0000313" key="3">
    <source>
        <dbReference type="Proteomes" id="UP000184073"/>
    </source>
</evidence>
<sequence>MPSLIAATMEARAHALEELLGLRFNNIRLLIEALIAPGVYSPEGNRGHGLFGDTAIQLALQREGRKREQRVERISTVVSKIASNENLIQRALALTVDQYILNNPSQGTFVPPKLIATTMEAIVGAYFLDQELDFAALLRVLAALGLSWPDFDS</sequence>